<dbReference type="Proteomes" id="UP000007875">
    <property type="component" value="Unassembled WGS sequence"/>
</dbReference>
<reference evidence="2" key="3">
    <citation type="submission" date="2025-09" db="UniProtKB">
        <authorList>
            <consortium name="Ensembl"/>
        </authorList>
    </citation>
    <scope>IDENTIFICATION</scope>
</reference>
<sequence length="134" mass="15575">SELPCFPKRRAEPTCTDDDSVEENSPLGRRARSVRRPYNQHHRSRSSSCQRRSEFTDEDDDDLTDNRQQLSEEQFLLSRSTRSTSSGNFEPSRNLRSPLSSPDFTSMETNLDSYPANDSLRPFYTTSHRHLYPQ</sequence>
<evidence type="ECO:0000256" key="1">
    <source>
        <dbReference type="SAM" id="MobiDB-lite"/>
    </source>
</evidence>
<proteinExistence type="predicted"/>
<feature type="compositionally biased region" description="Polar residues" evidence="1">
    <location>
        <begin position="103"/>
        <end position="112"/>
    </location>
</feature>
<dbReference type="Ensembl" id="ENSCSAVT00000009366.1">
    <property type="protein sequence ID" value="ENSCSAVP00000009249.1"/>
    <property type="gene ID" value="ENSCSAVG00000005452.1"/>
</dbReference>
<organism evidence="2 3">
    <name type="scientific">Ciona savignyi</name>
    <name type="common">Pacific transparent sea squirt</name>
    <dbReference type="NCBI Taxonomy" id="51511"/>
    <lineage>
        <taxon>Eukaryota</taxon>
        <taxon>Metazoa</taxon>
        <taxon>Chordata</taxon>
        <taxon>Tunicata</taxon>
        <taxon>Ascidiacea</taxon>
        <taxon>Phlebobranchia</taxon>
        <taxon>Cionidae</taxon>
        <taxon>Ciona</taxon>
    </lineage>
</organism>
<accession>H2YV89</accession>
<dbReference type="InParanoid" id="H2YV89"/>
<evidence type="ECO:0000313" key="2">
    <source>
        <dbReference type="Ensembl" id="ENSCSAVP00000009249.1"/>
    </source>
</evidence>
<reference evidence="3" key="1">
    <citation type="submission" date="2003-08" db="EMBL/GenBank/DDBJ databases">
        <authorList>
            <person name="Birren B."/>
            <person name="Nusbaum C."/>
            <person name="Abebe A."/>
            <person name="Abouelleil A."/>
            <person name="Adekoya E."/>
            <person name="Ait-zahra M."/>
            <person name="Allen N."/>
            <person name="Allen T."/>
            <person name="An P."/>
            <person name="Anderson M."/>
            <person name="Anderson S."/>
            <person name="Arachchi H."/>
            <person name="Armbruster J."/>
            <person name="Bachantsang P."/>
            <person name="Baldwin J."/>
            <person name="Barry A."/>
            <person name="Bayul T."/>
            <person name="Blitshsteyn B."/>
            <person name="Bloom T."/>
            <person name="Blye J."/>
            <person name="Boguslavskiy L."/>
            <person name="Borowsky M."/>
            <person name="Boukhgalter B."/>
            <person name="Brunache A."/>
            <person name="Butler J."/>
            <person name="Calixte N."/>
            <person name="Calvo S."/>
            <person name="Camarata J."/>
            <person name="Campo K."/>
            <person name="Chang J."/>
            <person name="Cheshatsang Y."/>
            <person name="Citroen M."/>
            <person name="Collymore A."/>
            <person name="Considine T."/>
            <person name="Cook A."/>
            <person name="Cooke P."/>
            <person name="Corum B."/>
            <person name="Cuomo C."/>
            <person name="David R."/>
            <person name="Dawoe T."/>
            <person name="Degray S."/>
            <person name="Dodge S."/>
            <person name="Dooley K."/>
            <person name="Dorje P."/>
            <person name="Dorjee K."/>
            <person name="Dorris L."/>
            <person name="Duffey N."/>
            <person name="Dupes A."/>
            <person name="Elkins T."/>
            <person name="Engels R."/>
            <person name="Erickson J."/>
            <person name="Farina A."/>
            <person name="Faro S."/>
            <person name="Ferreira P."/>
            <person name="Fischer H."/>
            <person name="Fitzgerald M."/>
            <person name="Foley K."/>
            <person name="Gage D."/>
            <person name="Galagan J."/>
            <person name="Gearin G."/>
            <person name="Gnerre S."/>
            <person name="Gnirke A."/>
            <person name="Goyette A."/>
            <person name="Graham J."/>
            <person name="Grandbois E."/>
            <person name="Gyaltsen K."/>
            <person name="Hafez N."/>
            <person name="Hagopian D."/>
            <person name="Hagos B."/>
            <person name="Hall J."/>
            <person name="Hatcher B."/>
            <person name="Heller A."/>
            <person name="Higgins H."/>
            <person name="Honan T."/>
            <person name="Horn A."/>
            <person name="Houde N."/>
            <person name="Hughes L."/>
            <person name="Hulme W."/>
            <person name="Husby E."/>
            <person name="Iliev I."/>
            <person name="Jaffe D."/>
            <person name="Jones C."/>
            <person name="Kamal M."/>
            <person name="Kamat A."/>
            <person name="Kamvysselis M."/>
            <person name="Karlsson E."/>
            <person name="Kells C."/>
            <person name="Kieu A."/>
            <person name="Kisner P."/>
            <person name="Kodira C."/>
            <person name="Kulbokas E."/>
            <person name="Labutti K."/>
            <person name="Lama D."/>
            <person name="Landers T."/>
            <person name="Leger J."/>
            <person name="Levine S."/>
            <person name="Lewis D."/>
            <person name="Lewis T."/>
            <person name="Lindblad-toh K."/>
            <person name="Liu X."/>
            <person name="Lokyitsang T."/>
            <person name="Lokyitsang Y."/>
            <person name="Lucien O."/>
            <person name="Lui A."/>
            <person name="Ma L.J."/>
            <person name="Mabbitt R."/>
            <person name="Macdonald J."/>
            <person name="Maclean C."/>
            <person name="Major J."/>
            <person name="Manning J."/>
            <person name="Marabella R."/>
            <person name="Maru K."/>
            <person name="Matthews C."/>
            <person name="Mauceli E."/>
            <person name="Mccarthy M."/>
            <person name="Mcdonough S."/>
            <person name="Mcghee T."/>
            <person name="Meldrim J."/>
            <person name="Meneus L."/>
            <person name="Mesirov J."/>
            <person name="Mihalev A."/>
            <person name="Mihova T."/>
            <person name="Mikkelsen T."/>
            <person name="Mlenga V."/>
            <person name="Moru K."/>
            <person name="Mozes J."/>
            <person name="Mulrain L."/>
            <person name="Munson G."/>
            <person name="Naylor J."/>
            <person name="Newes C."/>
            <person name="Nguyen C."/>
            <person name="Nguyen N."/>
            <person name="Nguyen T."/>
            <person name="Nicol R."/>
            <person name="Nielsen C."/>
            <person name="Nizzari M."/>
            <person name="Norbu C."/>
            <person name="Norbu N."/>
            <person name="O'donnell P."/>
            <person name="Okoawo O."/>
            <person name="O'leary S."/>
            <person name="Omotosho B."/>
            <person name="O'neill K."/>
            <person name="Osman S."/>
            <person name="Parker S."/>
            <person name="Perrin D."/>
            <person name="Phunkhang P."/>
            <person name="Piqani B."/>
            <person name="Purcell S."/>
            <person name="Rachupka T."/>
            <person name="Ramasamy U."/>
            <person name="Rameau R."/>
            <person name="Ray V."/>
            <person name="Raymond C."/>
            <person name="Retta R."/>
            <person name="Richardson S."/>
            <person name="Rise C."/>
            <person name="Rodriguez J."/>
            <person name="Rogers J."/>
            <person name="Rogov P."/>
            <person name="Rutman M."/>
            <person name="Schupbach R."/>
            <person name="Seaman C."/>
            <person name="Settipalli S."/>
            <person name="Sharpe T."/>
            <person name="Sheridan J."/>
            <person name="Sherpa N."/>
            <person name="Shi J."/>
            <person name="Smirnov S."/>
            <person name="Smith C."/>
            <person name="Sougnez C."/>
            <person name="Spencer B."/>
            <person name="Stalker J."/>
            <person name="Stange-thomann N."/>
            <person name="Stavropoulos S."/>
            <person name="Stetson K."/>
            <person name="Stone C."/>
            <person name="Stone S."/>
            <person name="Stubbs M."/>
            <person name="Talamas J."/>
            <person name="Tchuinga P."/>
            <person name="Tenzing P."/>
            <person name="Tesfaye S."/>
            <person name="Theodore J."/>
            <person name="Thoulutsang Y."/>
            <person name="Topham K."/>
            <person name="Towey S."/>
            <person name="Tsamla T."/>
            <person name="Tsomo N."/>
            <person name="Vallee D."/>
            <person name="Vassiliev H."/>
            <person name="Venkataraman V."/>
            <person name="Vinson J."/>
            <person name="Vo A."/>
            <person name="Wade C."/>
            <person name="Wang S."/>
            <person name="Wangchuk T."/>
            <person name="Wangdi T."/>
            <person name="Whittaker C."/>
            <person name="Wilkinson J."/>
            <person name="Wu Y."/>
            <person name="Wyman D."/>
            <person name="Yadav S."/>
            <person name="Yang S."/>
            <person name="Yang X."/>
            <person name="Yeager S."/>
            <person name="Yee E."/>
            <person name="Young G."/>
            <person name="Zainoun J."/>
            <person name="Zembeck L."/>
            <person name="Zimmer A."/>
            <person name="Zody M."/>
            <person name="Lander E."/>
        </authorList>
    </citation>
    <scope>NUCLEOTIDE SEQUENCE [LARGE SCALE GENOMIC DNA]</scope>
</reference>
<feature type="region of interest" description="Disordered" evidence="1">
    <location>
        <begin position="1"/>
        <end position="134"/>
    </location>
</feature>
<reference evidence="2" key="2">
    <citation type="submission" date="2025-08" db="UniProtKB">
        <authorList>
            <consortium name="Ensembl"/>
        </authorList>
    </citation>
    <scope>IDENTIFICATION</scope>
</reference>
<keyword evidence="3" id="KW-1185">Reference proteome</keyword>
<dbReference type="HOGENOM" id="CLU_1900905_0_0_1"/>
<feature type="compositionally biased region" description="Basic residues" evidence="1">
    <location>
        <begin position="29"/>
        <end position="45"/>
    </location>
</feature>
<feature type="compositionally biased region" description="Low complexity" evidence="1">
    <location>
        <begin position="76"/>
        <end position="102"/>
    </location>
</feature>
<evidence type="ECO:0000313" key="3">
    <source>
        <dbReference type="Proteomes" id="UP000007875"/>
    </source>
</evidence>
<dbReference type="AlphaFoldDB" id="H2YV89"/>
<protein>
    <submittedName>
        <fullName evidence="2">Uncharacterized protein</fullName>
    </submittedName>
</protein>
<name>H2YV89_CIOSA</name>